<feature type="region of interest" description="Disordered" evidence="1">
    <location>
        <begin position="1"/>
        <end position="122"/>
    </location>
</feature>
<dbReference type="EMBL" id="JAAPAO010000027">
    <property type="protein sequence ID" value="KAF4676834.1"/>
    <property type="molecule type" value="Genomic_DNA"/>
</dbReference>
<proteinExistence type="predicted"/>
<dbReference type="Proteomes" id="UP000591131">
    <property type="component" value="Unassembled WGS sequence"/>
</dbReference>
<dbReference type="AlphaFoldDB" id="A0A7J6MZL3"/>
<evidence type="ECO:0000256" key="1">
    <source>
        <dbReference type="SAM" id="MobiDB-lite"/>
    </source>
</evidence>
<name>A0A7J6MZL3_PERCH</name>
<reference evidence="2 3" key="1">
    <citation type="submission" date="2020-04" db="EMBL/GenBank/DDBJ databases">
        <title>Perkinsus chesapeaki whole genome sequence.</title>
        <authorList>
            <person name="Bogema D.R."/>
        </authorList>
    </citation>
    <scope>NUCLEOTIDE SEQUENCE [LARGE SCALE GENOMIC DNA]</scope>
    <source>
        <strain evidence="2">ATCC PRA-425</strain>
    </source>
</reference>
<feature type="compositionally biased region" description="Low complexity" evidence="1">
    <location>
        <begin position="97"/>
        <end position="108"/>
    </location>
</feature>
<keyword evidence="3" id="KW-1185">Reference proteome</keyword>
<comment type="caution">
    <text evidence="2">The sequence shown here is derived from an EMBL/GenBank/DDBJ whole genome shotgun (WGS) entry which is preliminary data.</text>
</comment>
<gene>
    <name evidence="2" type="ORF">FOL47_004768</name>
</gene>
<evidence type="ECO:0000313" key="3">
    <source>
        <dbReference type="Proteomes" id="UP000591131"/>
    </source>
</evidence>
<feature type="region of interest" description="Disordered" evidence="1">
    <location>
        <begin position="150"/>
        <end position="187"/>
    </location>
</feature>
<evidence type="ECO:0000313" key="2">
    <source>
        <dbReference type="EMBL" id="KAF4676834.1"/>
    </source>
</evidence>
<sequence>MCSASVCPLTTGPVPKAKVPVSEERVEISSTPAQEDLPPLPTRPTAVLSSSTPLAVALRPPPPRPAVPVATSETSSTPPPALRPSLSTSVESTRTVAPPLSASPSPLSSAPPPPPRREIVMPGPEIMNGIFGETGLVSRYLALQRSQERSALLTEEERPQQGPPSQQVAQRPRPPKPQFRAPDWISPKGKPWWSPAVLKSGLTRPLGFAAVLTDQLVAEDWADLFGDVHPSGEEVLEMQALEAEELSKYSPISDRGGYYVAQALSTGTALYFAAVDSLPGTSFTPRACQWSVFLDPFHDEEYSWIDTVIVDSLPTVASDDDWRQAELRKRRSSWDISDDVS</sequence>
<accession>A0A7J6MZL3</accession>
<organism evidence="2 3">
    <name type="scientific">Perkinsus chesapeaki</name>
    <name type="common">Clam parasite</name>
    <name type="synonym">Perkinsus andrewsi</name>
    <dbReference type="NCBI Taxonomy" id="330153"/>
    <lineage>
        <taxon>Eukaryota</taxon>
        <taxon>Sar</taxon>
        <taxon>Alveolata</taxon>
        <taxon>Perkinsozoa</taxon>
        <taxon>Perkinsea</taxon>
        <taxon>Perkinsida</taxon>
        <taxon>Perkinsidae</taxon>
        <taxon>Perkinsus</taxon>
    </lineage>
</organism>
<protein>
    <submittedName>
        <fullName evidence="2">Uncharacterized protein</fullName>
    </submittedName>
</protein>
<feature type="compositionally biased region" description="Polar residues" evidence="1">
    <location>
        <begin position="85"/>
        <end position="95"/>
    </location>
</feature>